<gene>
    <name evidence="5" type="ORF">JN11_01764</name>
</gene>
<evidence type="ECO:0000256" key="3">
    <source>
        <dbReference type="SAM" id="SignalP"/>
    </source>
</evidence>
<evidence type="ECO:0000259" key="4">
    <source>
        <dbReference type="Pfam" id="PF01103"/>
    </source>
</evidence>
<organism evidence="5 6">
    <name type="scientific">Mucilaginibacter frigoritolerans</name>
    <dbReference type="NCBI Taxonomy" id="652788"/>
    <lineage>
        <taxon>Bacteria</taxon>
        <taxon>Pseudomonadati</taxon>
        <taxon>Bacteroidota</taxon>
        <taxon>Sphingobacteriia</taxon>
        <taxon>Sphingobacteriales</taxon>
        <taxon>Sphingobacteriaceae</taxon>
        <taxon>Mucilaginibacter</taxon>
    </lineage>
</organism>
<sequence length="411" mass="46360">MKKLKYLFCLFIVLSFYNGYAQKDTLLVKTNTTEKTQLPIIDSSKQLDAIDILYRILGKTAAETKRQKSSKLNFSLVPAFGYSLSTGFAVDLTGNVAFYTSSSHKENLSAIDAETIYDTKGQIIFTSRSEIWAHSNDYKLVTDLRLERYPEDTYGLGAGTRQAKDNPIDFTYMRTYFTVFKKMLPDFYGGVGYNLDYHYNITQKGNADNTVSDFTKYGFAPQSTSSGFTLNLLYDSRRNKINPLGGGLASITYRDNYTFLGSDHNWQELNLEFKKFLKLSDKSNNILAFWSIAQFTSGNVPYLDLPANGEDMYNNSGRGYEQDRFRGKNFLYLESEYRFGITKNGLIGGVVFANAESLSEFQTNRFQKVAPAAGTGLRIKVNKHSDTNVCLDYAAGLYGSHGLFVNLGEMF</sequence>
<feature type="chain" id="PRO_5021842791" evidence="3">
    <location>
        <begin position="22"/>
        <end position="411"/>
    </location>
</feature>
<keyword evidence="3" id="KW-0732">Signal</keyword>
<comment type="subcellular location">
    <subcellularLocation>
        <location evidence="1">Membrane</location>
    </subcellularLocation>
</comment>
<dbReference type="AlphaFoldDB" id="A0A562U710"/>
<evidence type="ECO:0000313" key="6">
    <source>
        <dbReference type="Proteomes" id="UP000317010"/>
    </source>
</evidence>
<comment type="caution">
    <text evidence="5">The sequence shown here is derived from an EMBL/GenBank/DDBJ whole genome shotgun (WGS) entry which is preliminary data.</text>
</comment>
<keyword evidence="2" id="KW-0472">Membrane</keyword>
<dbReference type="Gene3D" id="2.40.160.50">
    <property type="entry name" value="membrane protein fhac: a member of the omp85/tpsb transporter family"/>
    <property type="match status" value="1"/>
</dbReference>
<dbReference type="Proteomes" id="UP000317010">
    <property type="component" value="Unassembled WGS sequence"/>
</dbReference>
<evidence type="ECO:0000313" key="5">
    <source>
        <dbReference type="EMBL" id="TWJ01613.1"/>
    </source>
</evidence>
<feature type="domain" description="Bacterial surface antigen (D15)" evidence="4">
    <location>
        <begin position="115"/>
        <end position="380"/>
    </location>
</feature>
<reference evidence="5 6" key="1">
    <citation type="submission" date="2019-07" db="EMBL/GenBank/DDBJ databases">
        <title>Genomic Encyclopedia of Archaeal and Bacterial Type Strains, Phase II (KMG-II): from individual species to whole genera.</title>
        <authorList>
            <person name="Goeker M."/>
        </authorList>
    </citation>
    <scope>NUCLEOTIDE SEQUENCE [LARGE SCALE GENOMIC DNA]</scope>
    <source>
        <strain evidence="5 6">ATCC BAA-1854</strain>
    </source>
</reference>
<dbReference type="RefSeq" id="WP_170227722.1">
    <property type="nucleotide sequence ID" value="NZ_VLLI01000004.1"/>
</dbReference>
<keyword evidence="6" id="KW-1185">Reference proteome</keyword>
<evidence type="ECO:0000256" key="1">
    <source>
        <dbReference type="ARBA" id="ARBA00004370"/>
    </source>
</evidence>
<dbReference type="GO" id="GO:0019867">
    <property type="term" value="C:outer membrane"/>
    <property type="evidence" value="ECO:0007669"/>
    <property type="project" value="InterPro"/>
</dbReference>
<protein>
    <submittedName>
        <fullName evidence="5">Surface antigen-like protein</fullName>
    </submittedName>
</protein>
<dbReference type="EMBL" id="VLLI01000004">
    <property type="protein sequence ID" value="TWJ01613.1"/>
    <property type="molecule type" value="Genomic_DNA"/>
</dbReference>
<accession>A0A562U710</accession>
<feature type="signal peptide" evidence="3">
    <location>
        <begin position="1"/>
        <end position="21"/>
    </location>
</feature>
<evidence type="ECO:0000256" key="2">
    <source>
        <dbReference type="ARBA" id="ARBA00023136"/>
    </source>
</evidence>
<dbReference type="Pfam" id="PF01103">
    <property type="entry name" value="Omp85"/>
    <property type="match status" value="1"/>
</dbReference>
<proteinExistence type="predicted"/>
<dbReference type="InterPro" id="IPR000184">
    <property type="entry name" value="Bac_surfAg_D15"/>
</dbReference>
<name>A0A562U710_9SPHI</name>